<dbReference type="InterPro" id="IPR010022">
    <property type="entry name" value="XkdX"/>
</dbReference>
<dbReference type="RefSeq" id="WP_164823943.1">
    <property type="nucleotide sequence ID" value="NZ_CP049228.1"/>
</dbReference>
<gene>
    <name evidence="1" type="ORF">G6Z83_02490</name>
</gene>
<dbReference type="EMBL" id="CP049228">
    <property type="protein sequence ID" value="QIH23605.1"/>
    <property type="molecule type" value="Genomic_DNA"/>
</dbReference>
<sequence>MLDFATYYENSFKVFYSLGVATKEVVASQVKIGLLSKEAYKRIVGEDYVEVTTPAQG</sequence>
<protein>
    <submittedName>
        <fullName evidence="1">XkdX family protein</fullName>
    </submittedName>
</protein>
<evidence type="ECO:0000313" key="1">
    <source>
        <dbReference type="EMBL" id="QIH23605.1"/>
    </source>
</evidence>
<dbReference type="AlphaFoldDB" id="A0A6G7B8F1"/>
<organism evidence="1 2">
    <name type="scientific">Lactobacillus iners</name>
    <dbReference type="NCBI Taxonomy" id="147802"/>
    <lineage>
        <taxon>Bacteria</taxon>
        <taxon>Bacillati</taxon>
        <taxon>Bacillota</taxon>
        <taxon>Bacilli</taxon>
        <taxon>Lactobacillales</taxon>
        <taxon>Lactobacillaceae</taxon>
        <taxon>Lactobacillus</taxon>
    </lineage>
</organism>
<dbReference type="Pfam" id="PF09693">
    <property type="entry name" value="Phage_XkdX"/>
    <property type="match status" value="1"/>
</dbReference>
<evidence type="ECO:0000313" key="2">
    <source>
        <dbReference type="Proteomes" id="UP000501676"/>
    </source>
</evidence>
<proteinExistence type="predicted"/>
<accession>A0A6G7B8F1</accession>
<reference evidence="1 2" key="1">
    <citation type="submission" date="2020-02" db="EMBL/GenBank/DDBJ databases">
        <title>Complete genome sequences of six Lactobacillus iners strains isolated from the human vagina.</title>
        <authorList>
            <person name="France M.T."/>
            <person name="Rutt L."/>
            <person name="Narina S."/>
            <person name="Arbaugh S."/>
            <person name="Humphrys M.S."/>
            <person name="Ma B."/>
            <person name="Hayward M.R."/>
            <person name="Relman D."/>
            <person name="Kwon D.S."/>
            <person name="Ravel J."/>
        </authorList>
    </citation>
    <scope>NUCLEOTIDE SEQUENCE [LARGE SCALE GENOMIC DNA]</scope>
    <source>
        <strain evidence="1 2">C0210C1</strain>
    </source>
</reference>
<name>A0A6G7B8F1_9LACO</name>
<dbReference type="Proteomes" id="UP000501676">
    <property type="component" value="Chromosome"/>
</dbReference>